<dbReference type="Proteomes" id="UP000295023">
    <property type="component" value="Unassembled WGS sequence"/>
</dbReference>
<proteinExistence type="predicted"/>
<sequence length="174" mass="17803">MAPRLRCLPFLLLAGCAATGDQKAAALRQAMESSQASLALFAPPGDPVPLPSAHTRAPPQRAGLSAAARRGGTGAPPGSAAELLQAGPETLRQRLGEPTLRRREGTAEVWLYTGEACALDLILYPAAGGLRVAHAAARASGTEPRTEAECLRELAVSRALVAGQGGSPGDVKPL</sequence>
<feature type="region of interest" description="Disordered" evidence="1">
    <location>
        <begin position="42"/>
        <end position="81"/>
    </location>
</feature>
<evidence type="ECO:0000313" key="3">
    <source>
        <dbReference type="Proteomes" id="UP000295023"/>
    </source>
</evidence>
<accession>A0A4R4DD76</accession>
<comment type="caution">
    <text evidence="2">The sequence shown here is derived from an EMBL/GenBank/DDBJ whole genome shotgun (WGS) entry which is preliminary data.</text>
</comment>
<dbReference type="EMBL" id="SKBM01000015">
    <property type="protein sequence ID" value="TCZ58681.1"/>
    <property type="molecule type" value="Genomic_DNA"/>
</dbReference>
<dbReference type="OrthoDB" id="8456317at2"/>
<keyword evidence="3" id="KW-1185">Reference proteome</keyword>
<dbReference type="RefSeq" id="WP_132291274.1">
    <property type="nucleotide sequence ID" value="NZ_SKBM01000015.1"/>
</dbReference>
<protein>
    <submittedName>
        <fullName evidence="2">Uncharacterized protein</fullName>
    </submittedName>
</protein>
<feature type="compositionally biased region" description="Low complexity" evidence="1">
    <location>
        <begin position="62"/>
        <end position="81"/>
    </location>
</feature>
<gene>
    <name evidence="2" type="ORF">EXY23_15835</name>
</gene>
<reference evidence="2 3" key="1">
    <citation type="submission" date="2019-03" db="EMBL/GenBank/DDBJ databases">
        <title>Paracraurococcus aquatilis NE82 genome sequence.</title>
        <authorList>
            <person name="Zhao Y."/>
            <person name="Du Z."/>
        </authorList>
    </citation>
    <scope>NUCLEOTIDE SEQUENCE [LARGE SCALE GENOMIC DNA]</scope>
    <source>
        <strain evidence="2 3">NE82</strain>
    </source>
</reference>
<evidence type="ECO:0000256" key="1">
    <source>
        <dbReference type="SAM" id="MobiDB-lite"/>
    </source>
</evidence>
<evidence type="ECO:0000313" key="2">
    <source>
        <dbReference type="EMBL" id="TCZ58681.1"/>
    </source>
</evidence>
<dbReference type="AlphaFoldDB" id="A0A4R4DD76"/>
<organism evidence="2 3">
    <name type="scientific">Roseicella aquatilis</name>
    <dbReference type="NCBI Taxonomy" id="2527868"/>
    <lineage>
        <taxon>Bacteria</taxon>
        <taxon>Pseudomonadati</taxon>
        <taxon>Pseudomonadota</taxon>
        <taxon>Alphaproteobacteria</taxon>
        <taxon>Acetobacterales</taxon>
        <taxon>Roseomonadaceae</taxon>
        <taxon>Roseicella</taxon>
    </lineage>
</organism>
<name>A0A4R4DD76_9PROT</name>